<dbReference type="Proteomes" id="UP000480350">
    <property type="component" value="Unassembled WGS sequence"/>
</dbReference>
<keyword evidence="1" id="KW-1133">Transmembrane helix</keyword>
<dbReference type="PROSITE" id="PS51257">
    <property type="entry name" value="PROKAR_LIPOPROTEIN"/>
    <property type="match status" value="1"/>
</dbReference>
<protein>
    <submittedName>
        <fullName evidence="2">Uncharacterized protein</fullName>
    </submittedName>
</protein>
<name>A0A7C9MBW5_9RHOB</name>
<dbReference type="AlphaFoldDB" id="A0A7C9MBW5"/>
<sequence>MIRTEQTGKGPALAGALFLSGCDDPSPFHDTYYVVTRPIELLTGYLLILCLILAAWWVILRFAQHMPKRGLTLVLALLAGGFLLSALPTLMLVTGVLWPSVTVILQLAGLGGALILLALAATAVVFVWTVIHALSRRG</sequence>
<feature type="transmembrane region" description="Helical" evidence="1">
    <location>
        <begin position="42"/>
        <end position="60"/>
    </location>
</feature>
<reference evidence="2 3" key="1">
    <citation type="submission" date="2019-12" db="EMBL/GenBank/DDBJ databases">
        <authorList>
            <person name="Lee S.D."/>
        </authorList>
    </citation>
    <scope>NUCLEOTIDE SEQUENCE [LARGE SCALE GENOMIC DNA]</scope>
    <source>
        <strain evidence="2 3">GH1-50</strain>
    </source>
</reference>
<feature type="transmembrane region" description="Helical" evidence="1">
    <location>
        <begin position="104"/>
        <end position="131"/>
    </location>
</feature>
<evidence type="ECO:0000313" key="2">
    <source>
        <dbReference type="EMBL" id="MXQ06712.1"/>
    </source>
</evidence>
<evidence type="ECO:0000313" key="3">
    <source>
        <dbReference type="Proteomes" id="UP000480350"/>
    </source>
</evidence>
<keyword evidence="3" id="KW-1185">Reference proteome</keyword>
<reference evidence="2 3" key="2">
    <citation type="submission" date="2020-03" db="EMBL/GenBank/DDBJ databases">
        <title>Kangsaoukella pontilimi gen. nov., sp. nov., a new member of the family Rhodobacteraceae isolated from a tidal mudflat.</title>
        <authorList>
            <person name="Kim I.S."/>
        </authorList>
    </citation>
    <scope>NUCLEOTIDE SEQUENCE [LARGE SCALE GENOMIC DNA]</scope>
    <source>
        <strain evidence="2 3">GH1-50</strain>
    </source>
</reference>
<feature type="transmembrane region" description="Helical" evidence="1">
    <location>
        <begin position="72"/>
        <end position="98"/>
    </location>
</feature>
<evidence type="ECO:0000256" key="1">
    <source>
        <dbReference type="SAM" id="Phobius"/>
    </source>
</evidence>
<organism evidence="2 3">
    <name type="scientific">Kangsaoukella pontilimi</name>
    <dbReference type="NCBI Taxonomy" id="2691042"/>
    <lineage>
        <taxon>Bacteria</taxon>
        <taxon>Pseudomonadati</taxon>
        <taxon>Pseudomonadota</taxon>
        <taxon>Alphaproteobacteria</taxon>
        <taxon>Rhodobacterales</taxon>
        <taxon>Paracoccaceae</taxon>
        <taxon>Kangsaoukella</taxon>
    </lineage>
</organism>
<accession>A0A7C9MBW5</accession>
<keyword evidence="1" id="KW-0812">Transmembrane</keyword>
<gene>
    <name evidence="2" type="ORF">GQ651_02515</name>
</gene>
<comment type="caution">
    <text evidence="2">The sequence shown here is derived from an EMBL/GenBank/DDBJ whole genome shotgun (WGS) entry which is preliminary data.</text>
</comment>
<dbReference type="EMBL" id="WUPT01000001">
    <property type="protein sequence ID" value="MXQ06712.1"/>
    <property type="molecule type" value="Genomic_DNA"/>
</dbReference>
<dbReference type="RefSeq" id="WP_160762635.1">
    <property type="nucleotide sequence ID" value="NZ_WUPT01000001.1"/>
</dbReference>
<proteinExistence type="predicted"/>
<keyword evidence="1" id="KW-0472">Membrane</keyword>